<gene>
    <name evidence="1" type="ORF">XELAEV_18015020mg</name>
</gene>
<organism evidence="1 2">
    <name type="scientific">Xenopus laevis</name>
    <name type="common">African clawed frog</name>
    <dbReference type="NCBI Taxonomy" id="8355"/>
    <lineage>
        <taxon>Eukaryota</taxon>
        <taxon>Metazoa</taxon>
        <taxon>Chordata</taxon>
        <taxon>Craniata</taxon>
        <taxon>Vertebrata</taxon>
        <taxon>Euteleostomi</taxon>
        <taxon>Amphibia</taxon>
        <taxon>Batrachia</taxon>
        <taxon>Anura</taxon>
        <taxon>Pipoidea</taxon>
        <taxon>Pipidae</taxon>
        <taxon>Xenopodinae</taxon>
        <taxon>Xenopus</taxon>
        <taxon>Xenopus</taxon>
    </lineage>
</organism>
<reference evidence="2" key="1">
    <citation type="journal article" date="2016" name="Nature">
        <title>Genome evolution in the allotetraploid frog Xenopus laevis.</title>
        <authorList>
            <person name="Session A.M."/>
            <person name="Uno Y."/>
            <person name="Kwon T."/>
            <person name="Chapman J.A."/>
            <person name="Toyoda A."/>
            <person name="Takahashi S."/>
            <person name="Fukui A."/>
            <person name="Hikosaka A."/>
            <person name="Suzuki A."/>
            <person name="Kondo M."/>
            <person name="van Heeringen S.J."/>
            <person name="Quigley I."/>
            <person name="Heinz S."/>
            <person name="Ogino H."/>
            <person name="Ochi H."/>
            <person name="Hellsten U."/>
            <person name="Lyons J.B."/>
            <person name="Simakov O."/>
            <person name="Putnam N."/>
            <person name="Stites J."/>
            <person name="Kuroki Y."/>
            <person name="Tanaka T."/>
            <person name="Michiue T."/>
            <person name="Watanabe M."/>
            <person name="Bogdanovic O."/>
            <person name="Lister R."/>
            <person name="Georgiou G."/>
            <person name="Paranjpe S.S."/>
            <person name="van Kruijsbergen I."/>
            <person name="Shu S."/>
            <person name="Carlson J."/>
            <person name="Kinoshita T."/>
            <person name="Ohta Y."/>
            <person name="Mawaribuchi S."/>
            <person name="Jenkins J."/>
            <person name="Grimwood J."/>
            <person name="Schmutz J."/>
            <person name="Mitros T."/>
            <person name="Mozaffari S.V."/>
            <person name="Suzuki Y."/>
            <person name="Haramoto Y."/>
            <person name="Yamamoto T.S."/>
            <person name="Takagi C."/>
            <person name="Heald R."/>
            <person name="Miller K."/>
            <person name="Haudenschild C."/>
            <person name="Kitzman J."/>
            <person name="Nakayama T."/>
            <person name="Izutsu Y."/>
            <person name="Robert J."/>
            <person name="Fortriede J."/>
            <person name="Burns K."/>
            <person name="Lotay V."/>
            <person name="Karimi K."/>
            <person name="Yasuoka Y."/>
            <person name="Dichmann D.S."/>
            <person name="Flajnik M.F."/>
            <person name="Houston D.W."/>
            <person name="Shendure J."/>
            <person name="DuPasquier L."/>
            <person name="Vize P.D."/>
            <person name="Zorn A.M."/>
            <person name="Ito M."/>
            <person name="Marcotte E.M."/>
            <person name="Wallingford J.B."/>
            <person name="Ito Y."/>
            <person name="Asashima M."/>
            <person name="Ueno N."/>
            <person name="Matsuda Y."/>
            <person name="Veenstra G.J."/>
            <person name="Fujiyama A."/>
            <person name="Harland R.M."/>
            <person name="Taira M."/>
            <person name="Rokhsar D.S."/>
        </authorList>
    </citation>
    <scope>NUCLEOTIDE SEQUENCE [LARGE SCALE GENOMIC DNA]</scope>
    <source>
        <strain evidence="2">J</strain>
    </source>
</reference>
<sequence length="79" mass="8915">MLHPSSMSAEWNSLLLPFGEQKRVFSSSYCSQWKYVGCALYMLFSQQLSVVCALSLGLCDEQNKCVCAHHRANDPQDIL</sequence>
<dbReference type="EMBL" id="CM004469">
    <property type="protein sequence ID" value="OCT91963.1"/>
    <property type="molecule type" value="Genomic_DNA"/>
</dbReference>
<dbReference type="AlphaFoldDB" id="A0A974DHL7"/>
<accession>A0A974DHL7</accession>
<evidence type="ECO:0000313" key="2">
    <source>
        <dbReference type="Proteomes" id="UP000694892"/>
    </source>
</evidence>
<proteinExistence type="predicted"/>
<protein>
    <submittedName>
        <fullName evidence="1">Uncharacterized protein</fullName>
    </submittedName>
</protein>
<dbReference type="Proteomes" id="UP000694892">
    <property type="component" value="Chromosome 2S"/>
</dbReference>
<name>A0A974DHL7_XENLA</name>
<evidence type="ECO:0000313" key="1">
    <source>
        <dbReference type="EMBL" id="OCT91963.1"/>
    </source>
</evidence>